<dbReference type="AlphaFoldDB" id="A0A060TBL3"/>
<reference evidence="8" key="1">
    <citation type="submission" date="2014-02" db="EMBL/GenBank/DDBJ databases">
        <authorList>
            <person name="Genoscope - CEA"/>
        </authorList>
    </citation>
    <scope>NUCLEOTIDE SEQUENCE</scope>
    <source>
        <strain evidence="8">LS3</strain>
    </source>
</reference>
<evidence type="ECO:0000259" key="7">
    <source>
        <dbReference type="PROSITE" id="PS50801"/>
    </source>
</evidence>
<dbReference type="InterPro" id="IPR002645">
    <property type="entry name" value="STAS_dom"/>
</dbReference>
<dbReference type="GO" id="GO:0016020">
    <property type="term" value="C:membrane"/>
    <property type="evidence" value="ECO:0007669"/>
    <property type="project" value="UniProtKB-SubCell"/>
</dbReference>
<dbReference type="PANTHER" id="PTHR11814">
    <property type="entry name" value="SULFATE TRANSPORTER"/>
    <property type="match status" value="1"/>
</dbReference>
<feature type="transmembrane region" description="Helical" evidence="6">
    <location>
        <begin position="259"/>
        <end position="276"/>
    </location>
</feature>
<gene>
    <name evidence="8" type="ORF">GNLVRS02_ARAD1B08954g</name>
</gene>
<feature type="compositionally biased region" description="Low complexity" evidence="5">
    <location>
        <begin position="25"/>
        <end position="35"/>
    </location>
</feature>
<feature type="transmembrane region" description="Helical" evidence="6">
    <location>
        <begin position="409"/>
        <end position="428"/>
    </location>
</feature>
<feature type="region of interest" description="Disordered" evidence="5">
    <location>
        <begin position="1"/>
        <end position="42"/>
    </location>
</feature>
<feature type="transmembrane region" description="Helical" evidence="6">
    <location>
        <begin position="377"/>
        <end position="397"/>
    </location>
</feature>
<dbReference type="Pfam" id="PF01740">
    <property type="entry name" value="STAS"/>
    <property type="match status" value="1"/>
</dbReference>
<evidence type="ECO:0000256" key="3">
    <source>
        <dbReference type="ARBA" id="ARBA00022989"/>
    </source>
</evidence>
<keyword evidence="4 6" id="KW-0472">Membrane</keyword>
<evidence type="ECO:0000256" key="2">
    <source>
        <dbReference type="ARBA" id="ARBA00022692"/>
    </source>
</evidence>
<dbReference type="SUPFAM" id="SSF52091">
    <property type="entry name" value="SpoIIaa-like"/>
    <property type="match status" value="1"/>
</dbReference>
<evidence type="ECO:0000256" key="4">
    <source>
        <dbReference type="ARBA" id="ARBA00023136"/>
    </source>
</evidence>
<accession>A0A060TBL3</accession>
<proteinExistence type="predicted"/>
<feature type="transmembrane region" description="Helical" evidence="6">
    <location>
        <begin position="112"/>
        <end position="134"/>
    </location>
</feature>
<dbReference type="CDD" id="cd07042">
    <property type="entry name" value="STAS_SulP_like_sulfate_transporter"/>
    <property type="match status" value="1"/>
</dbReference>
<feature type="domain" description="STAS" evidence="7">
    <location>
        <begin position="531"/>
        <end position="667"/>
    </location>
</feature>
<dbReference type="Gene3D" id="3.30.750.24">
    <property type="entry name" value="STAS domain"/>
    <property type="match status" value="1"/>
</dbReference>
<dbReference type="InterPro" id="IPR036513">
    <property type="entry name" value="STAS_dom_sf"/>
</dbReference>
<name>A0A060TBL3_BLAAD</name>
<dbReference type="PhylomeDB" id="A0A060TBL3"/>
<organism evidence="8">
    <name type="scientific">Blastobotrys adeninivorans</name>
    <name type="common">Yeast</name>
    <name type="synonym">Arxula adeninivorans</name>
    <dbReference type="NCBI Taxonomy" id="409370"/>
    <lineage>
        <taxon>Eukaryota</taxon>
        <taxon>Fungi</taxon>
        <taxon>Dikarya</taxon>
        <taxon>Ascomycota</taxon>
        <taxon>Saccharomycotina</taxon>
        <taxon>Dipodascomycetes</taxon>
        <taxon>Dipodascales</taxon>
        <taxon>Trichomonascaceae</taxon>
        <taxon>Blastobotrys</taxon>
    </lineage>
</organism>
<dbReference type="PROSITE" id="PS50801">
    <property type="entry name" value="STAS"/>
    <property type="match status" value="1"/>
</dbReference>
<evidence type="ECO:0000313" key="8">
    <source>
        <dbReference type="EMBL" id="CDP36262.1"/>
    </source>
</evidence>
<keyword evidence="2 6" id="KW-0812">Transmembrane</keyword>
<evidence type="ECO:0000256" key="6">
    <source>
        <dbReference type="SAM" id="Phobius"/>
    </source>
</evidence>
<dbReference type="InterPro" id="IPR001902">
    <property type="entry name" value="SLC26A/SulP_fam"/>
</dbReference>
<feature type="transmembrane region" description="Helical" evidence="6">
    <location>
        <begin position="173"/>
        <end position="191"/>
    </location>
</feature>
<feature type="transmembrane region" description="Helical" evidence="6">
    <location>
        <begin position="203"/>
        <end position="223"/>
    </location>
</feature>
<feature type="transmembrane region" description="Helical" evidence="6">
    <location>
        <begin position="343"/>
        <end position="365"/>
    </location>
</feature>
<sequence>MSKKVTERSRLIGGTGPRPPYLRQSSILSSDSDFSGTRVGRFQSPDVSEAQDFHLPEQGSARPDAKSYWAYYIPAMSWIPKYKLEYLFGDICAGLTIASFQIPISMSYATSLAFVPTVCGLYGLVVPPMVYALMGSVPQMVVGPEGAISLVVGQAMTKYVHHPDQFTVNPTQVAGLIAGTGGAILLAAGLFRLGFLDSVLSQALLRGFISGVGLVMVIDQVPAQLGLDELMHKVTGTHPSTMGKAKFVLQNLDKVHGPTAWFAFPALIAIVASRFLKKRHSKRHNFLTFVPEILLVVVISTIICDFFDLDQLGIKVVGHIRPPRVHFEFPFMPSKWEDIKRTFSAAFFASLLGFFESTVAAKTLGSRYDLSISTNRELVALGVVNLVGSLVSALPSFGGYGRSKVNALAGAKTQVSGIVLSVVTMLCIAYAMPYFFYLPSCVLSTVISAVGISLLEEAPNDLKFYWKIRGWAELFTLFVTFLFTVFWSAEVGVAFGVLVSLLRVVHHATRTRIQILGRIPGTSEFRNADEIPDDLESVPGSLIVKIPEPLTFANAGDLRGRLRRFEFYGSMRVHPSFPRLLDEHLVRHIIIDCRGMTEIDSSAAQILVGIVGNYVARGIAVMFARLPSDKAIWDRLERSGIVKLVTTQSGTNSLAFFNSIQDALDHIDFLDSRASGSSDNR</sequence>
<dbReference type="EMBL" id="HG937692">
    <property type="protein sequence ID" value="CDP36262.1"/>
    <property type="molecule type" value="Genomic_DNA"/>
</dbReference>
<dbReference type="GO" id="GO:0055085">
    <property type="term" value="P:transmembrane transport"/>
    <property type="evidence" value="ECO:0007669"/>
    <property type="project" value="InterPro"/>
</dbReference>
<keyword evidence="3 6" id="KW-1133">Transmembrane helix</keyword>
<feature type="compositionally biased region" description="Basic and acidic residues" evidence="5">
    <location>
        <begin position="1"/>
        <end position="10"/>
    </location>
</feature>
<dbReference type="Pfam" id="PF00916">
    <property type="entry name" value="Sulfate_transp"/>
    <property type="match status" value="1"/>
</dbReference>
<protein>
    <submittedName>
        <fullName evidence="8">ARAD1B08954p</fullName>
    </submittedName>
</protein>
<reference evidence="8" key="2">
    <citation type="submission" date="2014-06" db="EMBL/GenBank/DDBJ databases">
        <title>The complete genome of Blastobotrys (Arxula) adeninivorans LS3 - a yeast of biotechnological interest.</title>
        <authorList>
            <person name="Kunze G."/>
            <person name="Gaillardin C."/>
            <person name="Czernicka M."/>
            <person name="Durrens P."/>
            <person name="Martin T."/>
            <person name="Boer E."/>
            <person name="Gabaldon T."/>
            <person name="Cruz J."/>
            <person name="Talla E."/>
            <person name="Marck C."/>
            <person name="Goffeau A."/>
            <person name="Barbe V."/>
            <person name="Baret P."/>
            <person name="Baronian K."/>
            <person name="Beier S."/>
            <person name="Bleykasten C."/>
            <person name="Bode R."/>
            <person name="Casaregola S."/>
            <person name="Despons L."/>
            <person name="Fairhead C."/>
            <person name="Giersberg M."/>
            <person name="Gierski P."/>
            <person name="Hahnel U."/>
            <person name="Hartmann A."/>
            <person name="Jankowska D."/>
            <person name="Jubin C."/>
            <person name="Jung P."/>
            <person name="Lafontaine I."/>
            <person name="Leh-Louis V."/>
            <person name="Lemaire M."/>
            <person name="Marcet-Houben M."/>
            <person name="Mascher M."/>
            <person name="Morel G."/>
            <person name="Richard G.-F."/>
            <person name="Riechen J."/>
            <person name="Sacerdot C."/>
            <person name="Sarkar A."/>
            <person name="Savel G."/>
            <person name="Schacherer J."/>
            <person name="Sherman D."/>
            <person name="Straub M.-L."/>
            <person name="Stein N."/>
            <person name="Thierry A."/>
            <person name="Trautwein-Schult A."/>
            <person name="Westhof E."/>
            <person name="Worch S."/>
            <person name="Dujon B."/>
            <person name="Souciet J.-L."/>
            <person name="Wincker P."/>
            <person name="Scholz U."/>
            <person name="Neuveglise N."/>
        </authorList>
    </citation>
    <scope>NUCLEOTIDE SEQUENCE</scope>
    <source>
        <strain evidence="8">LS3</strain>
    </source>
</reference>
<evidence type="ECO:0000256" key="5">
    <source>
        <dbReference type="SAM" id="MobiDB-lite"/>
    </source>
</evidence>
<feature type="transmembrane region" description="Helical" evidence="6">
    <location>
        <begin position="475"/>
        <end position="502"/>
    </location>
</feature>
<comment type="subcellular location">
    <subcellularLocation>
        <location evidence="1">Membrane</location>
        <topology evidence="1">Multi-pass membrane protein</topology>
    </subcellularLocation>
</comment>
<dbReference type="InterPro" id="IPR011547">
    <property type="entry name" value="SLC26A/SulP_dom"/>
</dbReference>
<evidence type="ECO:0000256" key="1">
    <source>
        <dbReference type="ARBA" id="ARBA00004141"/>
    </source>
</evidence>
<feature type="transmembrane region" description="Helical" evidence="6">
    <location>
        <begin position="288"/>
        <end position="309"/>
    </location>
</feature>